<dbReference type="Proteomes" id="UP000184212">
    <property type="component" value="Unassembled WGS sequence"/>
</dbReference>
<dbReference type="OrthoDB" id="6385145at2"/>
<name>A0A1M5NAQ9_9BACT</name>
<evidence type="ECO:0000313" key="1">
    <source>
        <dbReference type="EMBL" id="SHG86578.1"/>
    </source>
</evidence>
<dbReference type="AlphaFoldDB" id="A0A1M5NAQ9"/>
<gene>
    <name evidence="1" type="ORF">SAMN04488109_2205</name>
</gene>
<dbReference type="STRING" id="947013.SAMN04488109_2205"/>
<evidence type="ECO:0000313" key="2">
    <source>
        <dbReference type="Proteomes" id="UP000184212"/>
    </source>
</evidence>
<dbReference type="EMBL" id="FQWQ01000001">
    <property type="protein sequence ID" value="SHG86578.1"/>
    <property type="molecule type" value="Genomic_DNA"/>
</dbReference>
<reference evidence="1 2" key="1">
    <citation type="submission" date="2016-11" db="EMBL/GenBank/DDBJ databases">
        <authorList>
            <person name="Jaros S."/>
            <person name="Januszkiewicz K."/>
            <person name="Wedrychowicz H."/>
        </authorList>
    </citation>
    <scope>NUCLEOTIDE SEQUENCE [LARGE SCALE GENOMIC DNA]</scope>
    <source>
        <strain evidence="1 2">DSM 24574</strain>
    </source>
</reference>
<accession>A0A1M5NAQ9</accession>
<dbReference type="InterPro" id="IPR027056">
    <property type="entry name" value="Gluconate_2DH_su3"/>
</dbReference>
<proteinExistence type="predicted"/>
<protein>
    <submittedName>
        <fullName evidence="1">Gluconate 2-dehydrogenase subunit 3</fullName>
    </submittedName>
</protein>
<dbReference type="RefSeq" id="WP_073133603.1">
    <property type="nucleotide sequence ID" value="NZ_FQWQ01000001.1"/>
</dbReference>
<dbReference type="Pfam" id="PF13618">
    <property type="entry name" value="Gluconate_2-dh3"/>
    <property type="match status" value="1"/>
</dbReference>
<organism evidence="1 2">
    <name type="scientific">Chryseolinea serpens</name>
    <dbReference type="NCBI Taxonomy" id="947013"/>
    <lineage>
        <taxon>Bacteria</taxon>
        <taxon>Pseudomonadati</taxon>
        <taxon>Bacteroidota</taxon>
        <taxon>Cytophagia</taxon>
        <taxon>Cytophagales</taxon>
        <taxon>Fulvivirgaceae</taxon>
        <taxon>Chryseolinea</taxon>
    </lineage>
</organism>
<keyword evidence="2" id="KW-1185">Reference proteome</keyword>
<sequence length="200" mass="21619">MNRREAIQRTALALGYAISAPAMMGVLNGCKPSPELAFKPVFFTEPQAQTIAELSEIILPKTTTPGAKDAGVPGFIDSMLKEVYGKEAQEKFIEGLNAFEEDAKKTLGDGFMDLKPEQRVAHFKKHHDEALSAAGKGGPTGWWNAGKDGDKPFVLKVKELTLLGFFTSQPGATEVLQYKQVPGPYHGCVPLAEVGKAWAT</sequence>